<comment type="caution">
    <text evidence="2">The sequence shown here is derived from an EMBL/GenBank/DDBJ whole genome shotgun (WGS) entry which is preliminary data.</text>
</comment>
<gene>
    <name evidence="2" type="ORF">NITHO_3280002</name>
</gene>
<dbReference type="PANTHER" id="PTHR32309:SF13">
    <property type="entry name" value="FERRIC ENTEROBACTIN TRANSPORT PROTEIN FEPE"/>
    <property type="match status" value="1"/>
</dbReference>
<evidence type="ECO:0000313" key="3">
    <source>
        <dbReference type="Proteomes" id="UP000004221"/>
    </source>
</evidence>
<protein>
    <submittedName>
        <fullName evidence="2">Lipopolysaccharide biosynthesis protein</fullName>
    </submittedName>
</protein>
<keyword evidence="1" id="KW-1133">Transmembrane helix</keyword>
<evidence type="ECO:0000313" key="2">
    <source>
        <dbReference type="EMBL" id="CCF84255.1"/>
    </source>
</evidence>
<dbReference type="OrthoDB" id="161975at2"/>
<evidence type="ECO:0000256" key="1">
    <source>
        <dbReference type="SAM" id="Phobius"/>
    </source>
</evidence>
<feature type="transmembrane region" description="Helical" evidence="1">
    <location>
        <begin position="181"/>
        <end position="201"/>
    </location>
</feature>
<organism evidence="2 3">
    <name type="scientific">Nitrolancea hollandica Lb</name>
    <dbReference type="NCBI Taxonomy" id="1129897"/>
    <lineage>
        <taxon>Bacteria</taxon>
        <taxon>Pseudomonadati</taxon>
        <taxon>Thermomicrobiota</taxon>
        <taxon>Thermomicrobia</taxon>
        <taxon>Sphaerobacterales</taxon>
        <taxon>Sphaerobacterineae</taxon>
        <taxon>Sphaerobacteraceae</taxon>
        <taxon>Nitrolancea</taxon>
    </lineage>
</organism>
<keyword evidence="3" id="KW-1185">Reference proteome</keyword>
<dbReference type="GO" id="GO:0005886">
    <property type="term" value="C:plasma membrane"/>
    <property type="evidence" value="ECO:0007669"/>
    <property type="project" value="TreeGrafter"/>
</dbReference>
<accession>I4EHU3</accession>
<proteinExistence type="predicted"/>
<reference evidence="2 3" key="1">
    <citation type="journal article" date="2012" name="ISME J.">
        <title>Nitrification expanded: discovery, physiology and genomics of a nitrite-oxidizing bacterium from the phylum Chloroflexi.</title>
        <authorList>
            <person name="Sorokin D.Y."/>
            <person name="Lucker S."/>
            <person name="Vejmelkova D."/>
            <person name="Kostrikina N.A."/>
            <person name="Kleerebezem R."/>
            <person name="Rijpstra W.I."/>
            <person name="Damste J.S."/>
            <person name="Le Paslier D."/>
            <person name="Muyzer G."/>
            <person name="Wagner M."/>
            <person name="van Loosdrecht M.C."/>
            <person name="Daims H."/>
        </authorList>
    </citation>
    <scope>NUCLEOTIDE SEQUENCE [LARGE SCALE GENOMIC DNA]</scope>
    <source>
        <strain evidence="3">none</strain>
    </source>
</reference>
<dbReference type="RefSeq" id="WP_008478295.1">
    <property type="nucleotide sequence ID" value="NZ_CAGS01000255.1"/>
</dbReference>
<sequence length="226" mass="24278">MRPEEYALIVLRRWWLVLLAALVAGGVAFLYSNAQPLSYQVSTRLMAVAQPPDYWMDLYAKNRLASYKNMIDNGDFVAAALKQAGLTVDPGQAMGMLSLGDDHDGNVIKIVVTDTDPDRAAAVANALASGFVARSAADNQQIVADYPQADGQKRGTVEIVKLETASAPQTPIGPRVKLNTAAAALLGLAFGVLLTFAAAYLDDTLRSEEDIDRYLALPTIIEVPRA</sequence>
<dbReference type="Proteomes" id="UP000004221">
    <property type="component" value="Unassembled WGS sequence"/>
</dbReference>
<name>I4EHU3_9BACT</name>
<dbReference type="GO" id="GO:0004713">
    <property type="term" value="F:protein tyrosine kinase activity"/>
    <property type="evidence" value="ECO:0007669"/>
    <property type="project" value="TreeGrafter"/>
</dbReference>
<keyword evidence="1" id="KW-0812">Transmembrane</keyword>
<dbReference type="PANTHER" id="PTHR32309">
    <property type="entry name" value="TYROSINE-PROTEIN KINASE"/>
    <property type="match status" value="1"/>
</dbReference>
<dbReference type="InterPro" id="IPR050445">
    <property type="entry name" value="Bact_polysacc_biosynth/exp"/>
</dbReference>
<dbReference type="AlphaFoldDB" id="I4EHU3"/>
<keyword evidence="1" id="KW-0472">Membrane</keyword>
<dbReference type="EMBL" id="CAGS01000255">
    <property type="protein sequence ID" value="CCF84255.1"/>
    <property type="molecule type" value="Genomic_DNA"/>
</dbReference>